<evidence type="ECO:0000256" key="2">
    <source>
        <dbReference type="ARBA" id="ARBA00022539"/>
    </source>
</evidence>
<dbReference type="InterPro" id="IPR040409">
    <property type="entry name" value="PCS-like"/>
</dbReference>
<organism evidence="6 7">
    <name type="scientific">Tuber aestivum</name>
    <name type="common">summer truffle</name>
    <dbReference type="NCBI Taxonomy" id="59557"/>
    <lineage>
        <taxon>Eukaryota</taxon>
        <taxon>Fungi</taxon>
        <taxon>Dikarya</taxon>
        <taxon>Ascomycota</taxon>
        <taxon>Pezizomycotina</taxon>
        <taxon>Pezizomycetes</taxon>
        <taxon>Pezizales</taxon>
        <taxon>Tuberaceae</taxon>
        <taxon>Tuber</taxon>
    </lineage>
</organism>
<dbReference type="PANTHER" id="PTHR33447">
    <property type="entry name" value="GLUTATHIONE GAMMA-GLUTAMYLCYSTEINYLTRANSFERASE"/>
    <property type="match status" value="1"/>
</dbReference>
<sequence length="469" mass="51879">MQSSDIEFYIPRSSLSQYSTGRTTTLSFHRMADQQSPASYYMRELPREHLIGYDTPEGKRLFAKALAEGGLEAFFPLSQQFLTQNEPAYCGIGTLCMILNALKVDPAVTWRKPWRWFTQEMLDCCQPLEVVKENGITLAEFSCLASCNGLEAVTRFADSTFVHSPGVDRVNVTRAFGNRSFEAFHQAVKACTFSSDQLMAVSYSRASLGQTGVGHFSPVGGYTSENGGMVLILDVARFKYPSYWVPIRMLFEALVPKDPATNQPRGYSMLRPHRTDALGSNPTGSLLRLNATKSTWPPLFKPFYTAAQSSNTYPSLLQILTHLLSEIPSPVASRSPEGPPNAPPSLHCRSAPALLASVENKLTYERHIDSFLAHLEAKSSMYAGLDGEFTRMEKTVFLLSLLGMQTFLGVLAPAVKKAVLEAVGRDLEDEWVCSEVMAVRRQMESVEKCCREERECTCAATAGGAITLR</sequence>
<evidence type="ECO:0000256" key="4">
    <source>
        <dbReference type="ARBA" id="ARBA00022723"/>
    </source>
</evidence>
<dbReference type="Gene3D" id="3.90.70.30">
    <property type="entry name" value="Phytochelatin synthase, N-terminal domain"/>
    <property type="match status" value="1"/>
</dbReference>
<dbReference type="GO" id="GO:0016756">
    <property type="term" value="F:glutathione gamma-glutamylcysteinyltransferase activity"/>
    <property type="evidence" value="ECO:0007669"/>
    <property type="project" value="UniProtKB-EC"/>
</dbReference>
<keyword evidence="2" id="KW-0104">Cadmium</keyword>
<evidence type="ECO:0000313" key="7">
    <source>
        <dbReference type="Proteomes" id="UP001412239"/>
    </source>
</evidence>
<dbReference type="SUPFAM" id="SSF54001">
    <property type="entry name" value="Cysteine proteinases"/>
    <property type="match status" value="1"/>
</dbReference>
<gene>
    <name evidence="6" type="ORF">GSTUAT00000322001</name>
</gene>
<protein>
    <recommendedName>
        <fullName evidence="1">glutathione gamma-glutamylcysteinyltransferase</fullName>
        <ecNumber evidence="1">2.3.2.15</ecNumber>
    </recommendedName>
</protein>
<dbReference type="Pfam" id="PF05023">
    <property type="entry name" value="Phytochelatin"/>
    <property type="match status" value="1"/>
</dbReference>
<evidence type="ECO:0000256" key="3">
    <source>
        <dbReference type="ARBA" id="ARBA00022679"/>
    </source>
</evidence>
<evidence type="ECO:0000313" key="6">
    <source>
        <dbReference type="EMBL" id="CUS15619.1"/>
    </source>
</evidence>
<dbReference type="GO" id="GO:0046872">
    <property type="term" value="F:metal ion binding"/>
    <property type="evidence" value="ECO:0007669"/>
    <property type="project" value="UniProtKB-KW"/>
</dbReference>
<dbReference type="GO" id="GO:0046938">
    <property type="term" value="P:phytochelatin biosynthetic process"/>
    <property type="evidence" value="ECO:0007669"/>
    <property type="project" value="InterPro"/>
</dbReference>
<dbReference type="EMBL" id="LN890945">
    <property type="protein sequence ID" value="CUS15619.1"/>
    <property type="molecule type" value="Genomic_DNA"/>
</dbReference>
<accession>A0A292Q7A5</accession>
<dbReference type="FunFam" id="3.90.70.30:FF:000001">
    <property type="entry name" value="Glutathione gamma-glutamylcysteinyltransferase 1"/>
    <property type="match status" value="1"/>
</dbReference>
<dbReference type="InterPro" id="IPR007719">
    <property type="entry name" value="PCS_N"/>
</dbReference>
<dbReference type="Proteomes" id="UP001412239">
    <property type="component" value="Unassembled WGS sequence"/>
</dbReference>
<evidence type="ECO:0000256" key="1">
    <source>
        <dbReference type="ARBA" id="ARBA00012468"/>
    </source>
</evidence>
<feature type="domain" description="Peptidase C83" evidence="5">
    <location>
        <begin position="35"/>
        <end position="275"/>
    </location>
</feature>
<dbReference type="InterPro" id="IPR038765">
    <property type="entry name" value="Papain-like_cys_pep_sf"/>
</dbReference>
<dbReference type="GO" id="GO:0010038">
    <property type="term" value="P:response to metal ion"/>
    <property type="evidence" value="ECO:0007669"/>
    <property type="project" value="InterPro"/>
</dbReference>
<name>A0A292Q7A5_9PEZI</name>
<dbReference type="PROSITE" id="PS51443">
    <property type="entry name" value="PCS"/>
    <property type="match status" value="1"/>
</dbReference>
<reference evidence="6" key="1">
    <citation type="submission" date="2015-10" db="EMBL/GenBank/DDBJ databases">
        <authorList>
            <person name="Regsiter A."/>
            <person name="william w."/>
        </authorList>
    </citation>
    <scope>NUCLEOTIDE SEQUENCE</scope>
    <source>
        <strain evidence="6">Montdore</strain>
    </source>
</reference>
<dbReference type="EC" id="2.3.2.15" evidence="1"/>
<keyword evidence="7" id="KW-1185">Reference proteome</keyword>
<proteinExistence type="predicted"/>
<dbReference type="InterPro" id="IPR038156">
    <property type="entry name" value="PCS_N_sf"/>
</dbReference>
<keyword evidence="4" id="KW-0479">Metal-binding</keyword>
<dbReference type="AlphaFoldDB" id="A0A292Q7A5"/>
<evidence type="ECO:0000259" key="5">
    <source>
        <dbReference type="PROSITE" id="PS51443"/>
    </source>
</evidence>
<keyword evidence="3" id="KW-0808">Transferase</keyword>